<name>A0A7W3IWP9_9ACTN</name>
<evidence type="ECO:0000256" key="1">
    <source>
        <dbReference type="SAM" id="MobiDB-lite"/>
    </source>
</evidence>
<dbReference type="AlphaFoldDB" id="A0A7W3IWP9"/>
<protein>
    <recommendedName>
        <fullName evidence="5">Lipoprotein</fullName>
    </recommendedName>
</protein>
<sequence>MRGGSRLLAALATAALLAGTAGCGSDSSQESDKDAGEKFSSVADQSTCLADATAAATPWPDGFPDDWPFPARTTAYNVEDRGADGVIVTAVTGSVFKDVLAFMNKDVADAGYEVESGETEEHDAEAEWTGNGYRGRWAIRESAQCPGETVIQVLSTH</sequence>
<dbReference type="RefSeq" id="WP_182536228.1">
    <property type="nucleotide sequence ID" value="NZ_JACGXA010000001.1"/>
</dbReference>
<feature type="signal peptide" evidence="2">
    <location>
        <begin position="1"/>
        <end position="23"/>
    </location>
</feature>
<dbReference type="EMBL" id="JACGXA010000001">
    <property type="protein sequence ID" value="MBA8802021.1"/>
    <property type="molecule type" value="Genomic_DNA"/>
</dbReference>
<evidence type="ECO:0000313" key="3">
    <source>
        <dbReference type="EMBL" id="MBA8802021.1"/>
    </source>
</evidence>
<evidence type="ECO:0000256" key="2">
    <source>
        <dbReference type="SAM" id="SignalP"/>
    </source>
</evidence>
<evidence type="ECO:0000313" key="4">
    <source>
        <dbReference type="Proteomes" id="UP000580910"/>
    </source>
</evidence>
<evidence type="ECO:0008006" key="5">
    <source>
        <dbReference type="Google" id="ProtNLM"/>
    </source>
</evidence>
<comment type="caution">
    <text evidence="3">The sequence shown here is derived from an EMBL/GenBank/DDBJ whole genome shotgun (WGS) entry which is preliminary data.</text>
</comment>
<feature type="region of interest" description="Disordered" evidence="1">
    <location>
        <begin position="21"/>
        <end position="40"/>
    </location>
</feature>
<gene>
    <name evidence="3" type="ORF">FB382_000312</name>
</gene>
<keyword evidence="4" id="KW-1185">Reference proteome</keyword>
<keyword evidence="2" id="KW-0732">Signal</keyword>
<dbReference type="Proteomes" id="UP000580910">
    <property type="component" value="Unassembled WGS sequence"/>
</dbReference>
<feature type="chain" id="PRO_5038952675" description="Lipoprotein" evidence="2">
    <location>
        <begin position="24"/>
        <end position="157"/>
    </location>
</feature>
<accession>A0A7W3IWP9</accession>
<proteinExistence type="predicted"/>
<organism evidence="3 4">
    <name type="scientific">Nocardioides ginsengisegetis</name>
    <dbReference type="NCBI Taxonomy" id="661491"/>
    <lineage>
        <taxon>Bacteria</taxon>
        <taxon>Bacillati</taxon>
        <taxon>Actinomycetota</taxon>
        <taxon>Actinomycetes</taxon>
        <taxon>Propionibacteriales</taxon>
        <taxon>Nocardioidaceae</taxon>
        <taxon>Nocardioides</taxon>
    </lineage>
</organism>
<dbReference type="PROSITE" id="PS51257">
    <property type="entry name" value="PROKAR_LIPOPROTEIN"/>
    <property type="match status" value="1"/>
</dbReference>
<reference evidence="3 4" key="1">
    <citation type="submission" date="2020-07" db="EMBL/GenBank/DDBJ databases">
        <title>Sequencing the genomes of 1000 actinobacteria strains.</title>
        <authorList>
            <person name="Klenk H.-P."/>
        </authorList>
    </citation>
    <scope>NUCLEOTIDE SEQUENCE [LARGE SCALE GENOMIC DNA]</scope>
    <source>
        <strain evidence="3 4">DSM 21349</strain>
    </source>
</reference>